<sequence>MAPAGTPAPVIERLNAAIAQALKTPGMERTNATMALRPLASTPENFARFIQQETGKWAELVRLSGAKAQQGGETGRSALSALSGAYRR</sequence>
<evidence type="ECO:0000256" key="2">
    <source>
        <dbReference type="SAM" id="MobiDB-lite"/>
    </source>
</evidence>
<dbReference type="RefSeq" id="WP_252251389.1">
    <property type="nucleotide sequence ID" value="NZ_CP098735.1"/>
</dbReference>
<evidence type="ECO:0000256" key="1">
    <source>
        <dbReference type="ARBA" id="ARBA00006987"/>
    </source>
</evidence>
<name>A0ABY4VLJ0_9BURK</name>
<evidence type="ECO:0000313" key="4">
    <source>
        <dbReference type="Proteomes" id="UP001056648"/>
    </source>
</evidence>
<comment type="similarity">
    <text evidence="1">Belongs to the UPF0065 (bug) family.</text>
</comment>
<dbReference type="EMBL" id="CP098735">
    <property type="protein sequence ID" value="USE76626.1"/>
    <property type="molecule type" value="Genomic_DNA"/>
</dbReference>
<reference evidence="3" key="1">
    <citation type="submission" date="2022-06" db="EMBL/GenBank/DDBJ databases">
        <title>Complete genome sequence and characterization of Cupriavidus gilardii QJ1 isolated from contaminating cells.</title>
        <authorList>
            <person name="Qi J."/>
        </authorList>
    </citation>
    <scope>NUCLEOTIDE SEQUENCE</scope>
    <source>
        <strain evidence="3">QJ1</strain>
    </source>
</reference>
<evidence type="ECO:0000313" key="3">
    <source>
        <dbReference type="EMBL" id="USE76626.1"/>
    </source>
</evidence>
<dbReference type="InterPro" id="IPR005064">
    <property type="entry name" value="BUG"/>
</dbReference>
<feature type="region of interest" description="Disordered" evidence="2">
    <location>
        <begin position="67"/>
        <end position="88"/>
    </location>
</feature>
<keyword evidence="4" id="KW-1185">Reference proteome</keyword>
<gene>
    <name evidence="3" type="ORF">NDR89_04960</name>
</gene>
<dbReference type="Proteomes" id="UP001056648">
    <property type="component" value="Chromosome 1"/>
</dbReference>
<dbReference type="Pfam" id="PF03401">
    <property type="entry name" value="TctC"/>
    <property type="match status" value="1"/>
</dbReference>
<accession>A0ABY4VLJ0</accession>
<dbReference type="InterPro" id="IPR042100">
    <property type="entry name" value="Bug_dom1"/>
</dbReference>
<proteinExistence type="inferred from homology"/>
<dbReference type="Gene3D" id="3.40.190.150">
    <property type="entry name" value="Bordetella uptake gene, domain 1"/>
    <property type="match status" value="1"/>
</dbReference>
<protein>
    <submittedName>
        <fullName evidence="3">Tripartite tricarboxylate transporter substrate-binding protein</fullName>
    </submittedName>
</protein>
<organism evidence="3 4">
    <name type="scientific">Cupriavidus gilardii</name>
    <dbReference type="NCBI Taxonomy" id="82541"/>
    <lineage>
        <taxon>Bacteria</taxon>
        <taxon>Pseudomonadati</taxon>
        <taxon>Pseudomonadota</taxon>
        <taxon>Betaproteobacteria</taxon>
        <taxon>Burkholderiales</taxon>
        <taxon>Burkholderiaceae</taxon>
        <taxon>Cupriavidus</taxon>
    </lineage>
</organism>